<keyword evidence="2 4" id="KW-0378">Hydrolase</keyword>
<evidence type="ECO:0000256" key="2">
    <source>
        <dbReference type="ARBA" id="ARBA00022801"/>
    </source>
</evidence>
<dbReference type="Pfam" id="PF03061">
    <property type="entry name" value="4HBT"/>
    <property type="match status" value="1"/>
</dbReference>
<dbReference type="InterPro" id="IPR006683">
    <property type="entry name" value="Thioestr_dom"/>
</dbReference>
<dbReference type="EMBL" id="JASCXX010000009">
    <property type="protein sequence ID" value="MDI6449240.1"/>
    <property type="molecule type" value="Genomic_DNA"/>
</dbReference>
<dbReference type="GO" id="GO:0047617">
    <property type="term" value="F:fatty acyl-CoA hydrolase activity"/>
    <property type="evidence" value="ECO:0007669"/>
    <property type="project" value="TreeGrafter"/>
</dbReference>
<dbReference type="SUPFAM" id="SSF54637">
    <property type="entry name" value="Thioesterase/thiol ester dehydrase-isomerase"/>
    <property type="match status" value="1"/>
</dbReference>
<organism evidence="4 5">
    <name type="scientific">Anaerobaca lacustris</name>
    <dbReference type="NCBI Taxonomy" id="3044600"/>
    <lineage>
        <taxon>Bacteria</taxon>
        <taxon>Pseudomonadati</taxon>
        <taxon>Planctomycetota</taxon>
        <taxon>Phycisphaerae</taxon>
        <taxon>Sedimentisphaerales</taxon>
        <taxon>Anaerobacaceae</taxon>
        <taxon>Anaerobaca</taxon>
    </lineage>
</organism>
<dbReference type="EC" id="3.1.2.-" evidence="4"/>
<proteinExistence type="inferred from homology"/>
<evidence type="ECO:0000313" key="4">
    <source>
        <dbReference type="EMBL" id="MDI6449240.1"/>
    </source>
</evidence>
<keyword evidence="5" id="KW-1185">Reference proteome</keyword>
<dbReference type="PIRSF" id="PIRSF003230">
    <property type="entry name" value="YbgC"/>
    <property type="match status" value="1"/>
</dbReference>
<dbReference type="InterPro" id="IPR050563">
    <property type="entry name" value="4-hydroxybenzoyl-CoA_TE"/>
</dbReference>
<dbReference type="InterPro" id="IPR029069">
    <property type="entry name" value="HotDog_dom_sf"/>
</dbReference>
<dbReference type="InterPro" id="IPR006684">
    <property type="entry name" value="YbgC/YbaW"/>
</dbReference>
<comment type="caution">
    <text evidence="4">The sequence shown here is derived from an EMBL/GenBank/DDBJ whole genome shotgun (WGS) entry which is preliminary data.</text>
</comment>
<dbReference type="AlphaFoldDB" id="A0AAW6TX91"/>
<comment type="similarity">
    <text evidence="1">Belongs to the 4-hydroxybenzoyl-CoA thioesterase family.</text>
</comment>
<gene>
    <name evidence="4" type="ORF">QJ522_09315</name>
</gene>
<evidence type="ECO:0000256" key="1">
    <source>
        <dbReference type="ARBA" id="ARBA00005953"/>
    </source>
</evidence>
<accession>A0AAW6TX91</accession>
<dbReference type="CDD" id="cd00586">
    <property type="entry name" value="4HBT"/>
    <property type="match status" value="1"/>
</dbReference>
<sequence length="141" mass="16192">MKEQLPRHMTLSSHTIPIVPRYAETDRGGVVHHSVFPVWFEMGRTELLRANGVAYKDLEDAGIFFVVAELQIKYRRPVFYDEPLLLETTCSNVTAAKVEHTYRLLRRETGLLLTEGASVLACISAERKLRRIPEFMYPQDA</sequence>
<dbReference type="NCBIfam" id="TIGR00051">
    <property type="entry name" value="YbgC/FadM family acyl-CoA thioesterase"/>
    <property type="match status" value="1"/>
</dbReference>
<dbReference type="Proteomes" id="UP001431776">
    <property type="component" value="Unassembled WGS sequence"/>
</dbReference>
<evidence type="ECO:0000313" key="5">
    <source>
        <dbReference type="Proteomes" id="UP001431776"/>
    </source>
</evidence>
<dbReference type="RefSeq" id="WP_349244646.1">
    <property type="nucleotide sequence ID" value="NZ_JASCXX010000009.1"/>
</dbReference>
<protein>
    <submittedName>
        <fullName evidence="4">Thioesterase family protein</fullName>
        <ecNumber evidence="4">3.1.2.-</ecNumber>
    </submittedName>
</protein>
<dbReference type="PANTHER" id="PTHR31793">
    <property type="entry name" value="4-HYDROXYBENZOYL-COA THIOESTERASE FAMILY MEMBER"/>
    <property type="match status" value="1"/>
</dbReference>
<evidence type="ECO:0000259" key="3">
    <source>
        <dbReference type="Pfam" id="PF03061"/>
    </source>
</evidence>
<dbReference type="PANTHER" id="PTHR31793:SF27">
    <property type="entry name" value="NOVEL THIOESTERASE SUPERFAMILY DOMAIN AND SAPOSIN A-TYPE DOMAIN CONTAINING PROTEIN (0610012H03RIK)"/>
    <property type="match status" value="1"/>
</dbReference>
<reference evidence="4" key="1">
    <citation type="submission" date="2023-05" db="EMBL/GenBank/DDBJ databases">
        <title>Anaerotaeda fermentans gen. nov., sp. nov., a novel anaerobic planctomycete of the new family within the order Sedimentisphaerales isolated from Taman Peninsula, Russia.</title>
        <authorList>
            <person name="Khomyakova M.A."/>
            <person name="Merkel A.Y."/>
            <person name="Slobodkin A.I."/>
        </authorList>
    </citation>
    <scope>NUCLEOTIDE SEQUENCE</scope>
    <source>
        <strain evidence="4">M17dextr</strain>
    </source>
</reference>
<name>A0AAW6TX91_9BACT</name>
<feature type="domain" description="Thioesterase" evidence="3">
    <location>
        <begin position="28"/>
        <end position="110"/>
    </location>
</feature>
<dbReference type="Gene3D" id="3.10.129.10">
    <property type="entry name" value="Hotdog Thioesterase"/>
    <property type="match status" value="1"/>
</dbReference>